<sequence>MQIHYIQHQKKVISTTILWQPRITRKMRSHRNASHKVLHLTWSGICSSGSEHLAPGRSYGLGYPSARGGRLHEHLYPFTIQTEVVLFLFFILSKLRIFSEMFLNQSADFFFFFFFFFCHFFAKILKYC</sequence>
<reference evidence="2 3" key="1">
    <citation type="submission" date="2019-01" db="EMBL/GenBank/DDBJ databases">
        <title>A chromosome-scale genome assembly of the yellow perch, Perca flavescens.</title>
        <authorList>
            <person name="Feron R."/>
            <person name="Morvezen R."/>
            <person name="Bestin A."/>
            <person name="Haffray P."/>
            <person name="Klopp C."/>
            <person name="Zahm M."/>
            <person name="Cabau C."/>
            <person name="Roques C."/>
            <person name="Donnadieu C."/>
            <person name="Bouchez O."/>
            <person name="Christie M."/>
            <person name="Larson W."/>
            <person name="Guiguen Y."/>
        </authorList>
    </citation>
    <scope>NUCLEOTIDE SEQUENCE [LARGE SCALE GENOMIC DNA]</scope>
    <source>
        <strain evidence="2">YP-PL-M2</strain>
        <tissue evidence="2">Blood</tissue>
    </source>
</reference>
<proteinExistence type="predicted"/>
<dbReference type="Proteomes" id="UP000295070">
    <property type="component" value="Chromosome 4"/>
</dbReference>
<protein>
    <submittedName>
        <fullName evidence="2">Uncharacterized protein</fullName>
    </submittedName>
</protein>
<comment type="caution">
    <text evidence="2">The sequence shown here is derived from an EMBL/GenBank/DDBJ whole genome shotgun (WGS) entry which is preliminary data.</text>
</comment>
<organism evidence="2 3">
    <name type="scientific">Perca flavescens</name>
    <name type="common">American yellow perch</name>
    <name type="synonym">Morone flavescens</name>
    <dbReference type="NCBI Taxonomy" id="8167"/>
    <lineage>
        <taxon>Eukaryota</taxon>
        <taxon>Metazoa</taxon>
        <taxon>Chordata</taxon>
        <taxon>Craniata</taxon>
        <taxon>Vertebrata</taxon>
        <taxon>Euteleostomi</taxon>
        <taxon>Actinopterygii</taxon>
        <taxon>Neopterygii</taxon>
        <taxon>Teleostei</taxon>
        <taxon>Neoteleostei</taxon>
        <taxon>Acanthomorphata</taxon>
        <taxon>Eupercaria</taxon>
        <taxon>Perciformes</taxon>
        <taxon>Percoidei</taxon>
        <taxon>Percidae</taxon>
        <taxon>Percinae</taxon>
        <taxon>Perca</taxon>
    </lineage>
</organism>
<gene>
    <name evidence="2" type="ORF">EPR50_G00035130</name>
</gene>
<feature type="transmembrane region" description="Helical" evidence="1">
    <location>
        <begin position="75"/>
        <end position="97"/>
    </location>
</feature>
<keyword evidence="1" id="KW-1133">Transmembrane helix</keyword>
<feature type="transmembrane region" description="Helical" evidence="1">
    <location>
        <begin position="109"/>
        <end position="125"/>
    </location>
</feature>
<evidence type="ECO:0000256" key="1">
    <source>
        <dbReference type="SAM" id="Phobius"/>
    </source>
</evidence>
<keyword evidence="1" id="KW-0472">Membrane</keyword>
<evidence type="ECO:0000313" key="2">
    <source>
        <dbReference type="EMBL" id="TDH13641.1"/>
    </source>
</evidence>
<accession>A0A484DE50</accession>
<dbReference type="AlphaFoldDB" id="A0A484DE50"/>
<keyword evidence="3" id="KW-1185">Reference proteome</keyword>
<evidence type="ECO:0000313" key="3">
    <source>
        <dbReference type="Proteomes" id="UP000295070"/>
    </source>
</evidence>
<dbReference type="EMBL" id="SCKG01000004">
    <property type="protein sequence ID" value="TDH13641.1"/>
    <property type="molecule type" value="Genomic_DNA"/>
</dbReference>
<keyword evidence="1" id="KW-0812">Transmembrane</keyword>
<name>A0A484DE50_PERFV</name>